<evidence type="ECO:0000256" key="9">
    <source>
        <dbReference type="ARBA" id="ARBA00022847"/>
    </source>
</evidence>
<keyword evidence="15" id="KW-1185">Reference proteome</keyword>
<feature type="transmembrane region" description="Helical" evidence="12">
    <location>
        <begin position="334"/>
        <end position="355"/>
    </location>
</feature>
<accession>A0A0R2E3U5</accession>
<dbReference type="eggNOG" id="COG2190">
    <property type="taxonomic scope" value="Bacteria"/>
</dbReference>
<feature type="transmembrane region" description="Helical" evidence="12">
    <location>
        <begin position="250"/>
        <end position="272"/>
    </location>
</feature>
<keyword evidence="6 14" id="KW-0762">Sugar transport</keyword>
<evidence type="ECO:0000256" key="11">
    <source>
        <dbReference type="ARBA" id="ARBA00023136"/>
    </source>
</evidence>
<dbReference type="GO" id="GO:0006814">
    <property type="term" value="P:sodium ion transport"/>
    <property type="evidence" value="ECO:0007669"/>
    <property type="project" value="InterPro"/>
</dbReference>
<dbReference type="NCBIfam" id="TIGR00792">
    <property type="entry name" value="gph"/>
    <property type="match status" value="1"/>
</dbReference>
<sequence length="693" mass="75787">MLFVKLTKTFCYFLVKTIDLNAEIGYIIHCKILKRKMRGDTMIDTKVTVKGHKHDSRQIISRLSYSFGAFGHDLFYATLSTYFIMFVTAHLFDKDSGGQGARMIAYITLIIAVLRFVELAIDPLIGNAIDNTNSRWGHFKPWIVAGGTISSVIIAILFTNMGGLNTSNPVLYLIIFALLYITMDIFYSFKDVGFWSMIPALSFDSAEREKIATFARVGSNIGANLVGIVVMPIVLLFSTKSNSGQGDIHGWVAFGLIIALITGLSAIVVGVGTKENDSELRKNTEKTTFKDVFKVLCRNDQLMWLALTYGIYTAGIAITNSLELYYFTYILGNASQFSLLATLNAAIGIISVLAFPPLAKRFSRRKVFFLAIAIMIFSLILFTFSGNSLLLVLISAVLFYIPQPLVFLVVLMVLSDSVEYGQLKFGHRDESLTLSVRPLLDKLGGAISNGIVGLTAVLAGMTTGATAGDITAHGQMVFKMMMFGVPALMVLTGTFIFFKKVKLDENMHAAIVSELEKTWHKHLDGAATTPNVESTVTEKTLLYQVPVTGTMVSLADVADTNFASGAMGKGFAIKPADGGVYAPFDGVVEATFPSRHAIGLRSDTGILTLIHVGIGTVNMRGTGFVQYVEKGDRVTRGQELIEFWAPAIAKAGFDNTVMVVITNYKDIKNFKYLKENGYITHGDSILQLSNATS</sequence>
<dbReference type="EMBL" id="AYZF01000008">
    <property type="protein sequence ID" value="KRN07037.1"/>
    <property type="molecule type" value="Genomic_DNA"/>
</dbReference>
<feature type="transmembrane region" description="Helical" evidence="12">
    <location>
        <begin position="170"/>
        <end position="189"/>
    </location>
</feature>
<dbReference type="eggNOG" id="COG2211">
    <property type="taxonomic scope" value="Bacteria"/>
</dbReference>
<feature type="transmembrane region" description="Helical" evidence="12">
    <location>
        <begin position="390"/>
        <end position="414"/>
    </location>
</feature>
<dbReference type="InterPro" id="IPR036259">
    <property type="entry name" value="MFS_trans_sf"/>
</dbReference>
<reference evidence="14 15" key="1">
    <citation type="journal article" date="2015" name="Genome Announc.">
        <title>Expanding the biotechnology potential of lactobacilli through comparative genomics of 213 strains and associated genera.</title>
        <authorList>
            <person name="Sun Z."/>
            <person name="Harris H.M."/>
            <person name="McCann A."/>
            <person name="Guo C."/>
            <person name="Argimon S."/>
            <person name="Zhang W."/>
            <person name="Yang X."/>
            <person name="Jeffery I.B."/>
            <person name="Cooney J.C."/>
            <person name="Kagawa T.F."/>
            <person name="Liu W."/>
            <person name="Song Y."/>
            <person name="Salvetti E."/>
            <person name="Wrobel A."/>
            <person name="Rasinkangas P."/>
            <person name="Parkhill J."/>
            <person name="Rea M.C."/>
            <person name="O'Sullivan O."/>
            <person name="Ritari J."/>
            <person name="Douillard F.P."/>
            <person name="Paul Ross R."/>
            <person name="Yang R."/>
            <person name="Briner A.E."/>
            <person name="Felis G.E."/>
            <person name="de Vos W.M."/>
            <person name="Barrangou R."/>
            <person name="Klaenhammer T.R."/>
            <person name="Caufield P.W."/>
            <person name="Cui Y."/>
            <person name="Zhang H."/>
            <person name="O'Toole P.W."/>
        </authorList>
    </citation>
    <scope>NUCLEOTIDE SEQUENCE [LARGE SCALE GENOMIC DNA]</scope>
    <source>
        <strain evidence="14 15">DSM 21376</strain>
    </source>
</reference>
<comment type="subcellular location">
    <subcellularLocation>
        <location evidence="1">Cell membrane</location>
        <topology evidence="1">Multi-pass membrane protein</topology>
    </subcellularLocation>
</comment>
<dbReference type="Gene3D" id="1.20.1250.20">
    <property type="entry name" value="MFS general substrate transporter like domains"/>
    <property type="match status" value="1"/>
</dbReference>
<evidence type="ECO:0000313" key="15">
    <source>
        <dbReference type="Proteomes" id="UP000050961"/>
    </source>
</evidence>
<evidence type="ECO:0000256" key="5">
    <source>
        <dbReference type="ARBA" id="ARBA00022553"/>
    </source>
</evidence>
<dbReference type="InterPro" id="IPR039672">
    <property type="entry name" value="MFS_2"/>
</dbReference>
<keyword evidence="4" id="KW-1003">Cell membrane</keyword>
<feature type="domain" description="PTS EIIA type-1" evidence="13">
    <location>
        <begin position="559"/>
        <end position="663"/>
    </location>
</feature>
<comment type="similarity">
    <text evidence="2">In the N-terminal section; belongs to the sodium:galactoside symporter (TC 2.A.2) family.</text>
</comment>
<dbReference type="GO" id="GO:0015293">
    <property type="term" value="F:symporter activity"/>
    <property type="evidence" value="ECO:0007669"/>
    <property type="project" value="UniProtKB-KW"/>
</dbReference>
<keyword evidence="10 12" id="KW-1133">Transmembrane helix</keyword>
<evidence type="ECO:0000256" key="7">
    <source>
        <dbReference type="ARBA" id="ARBA00022679"/>
    </source>
</evidence>
<keyword evidence="3" id="KW-0813">Transport</keyword>
<feature type="transmembrane region" description="Helical" evidence="12">
    <location>
        <begin position="74"/>
        <end position="92"/>
    </location>
</feature>
<keyword evidence="5" id="KW-0597">Phosphoprotein</keyword>
<keyword evidence="11 12" id="KW-0472">Membrane</keyword>
<dbReference type="InterPro" id="IPR011055">
    <property type="entry name" value="Dup_hybrid_motif"/>
</dbReference>
<dbReference type="GO" id="GO:0009401">
    <property type="term" value="P:phosphoenolpyruvate-dependent sugar phosphotransferase system"/>
    <property type="evidence" value="ECO:0007669"/>
    <property type="project" value="InterPro"/>
</dbReference>
<dbReference type="Pfam" id="PF13347">
    <property type="entry name" value="MFS_2"/>
    <property type="match status" value="1"/>
</dbReference>
<dbReference type="NCBIfam" id="TIGR00830">
    <property type="entry name" value="PTBA"/>
    <property type="match status" value="1"/>
</dbReference>
<dbReference type="Pfam" id="PF00358">
    <property type="entry name" value="PTS_EIIA_1"/>
    <property type="match status" value="1"/>
</dbReference>
<evidence type="ECO:0000313" key="14">
    <source>
        <dbReference type="EMBL" id="KRN07037.1"/>
    </source>
</evidence>
<evidence type="ECO:0000256" key="4">
    <source>
        <dbReference type="ARBA" id="ARBA00022475"/>
    </source>
</evidence>
<dbReference type="InterPro" id="IPR018043">
    <property type="entry name" value="Na/Gal_symport_CS"/>
</dbReference>
<feature type="transmembrane region" description="Helical" evidence="12">
    <location>
        <begin position="302"/>
        <end position="322"/>
    </location>
</feature>
<name>A0A0R2E3U5_9LACO</name>
<dbReference type="PANTHER" id="PTHR11328">
    <property type="entry name" value="MAJOR FACILITATOR SUPERFAMILY DOMAIN-CONTAINING PROTEIN"/>
    <property type="match status" value="1"/>
</dbReference>
<evidence type="ECO:0000259" key="13">
    <source>
        <dbReference type="PROSITE" id="PS51093"/>
    </source>
</evidence>
<dbReference type="GO" id="GO:0016740">
    <property type="term" value="F:transferase activity"/>
    <property type="evidence" value="ECO:0007669"/>
    <property type="project" value="UniProtKB-KW"/>
</dbReference>
<dbReference type="PROSITE" id="PS00872">
    <property type="entry name" value="NA_GALACTOSIDE_SYMP"/>
    <property type="match status" value="1"/>
</dbReference>
<evidence type="ECO:0000256" key="12">
    <source>
        <dbReference type="SAM" id="Phobius"/>
    </source>
</evidence>
<evidence type="ECO:0000256" key="10">
    <source>
        <dbReference type="ARBA" id="ARBA00022989"/>
    </source>
</evidence>
<evidence type="ECO:0000256" key="8">
    <source>
        <dbReference type="ARBA" id="ARBA00022692"/>
    </source>
</evidence>
<dbReference type="PATRIC" id="fig|1423806.3.peg.616"/>
<feature type="transmembrane region" description="Helical" evidence="12">
    <location>
        <begin position="477"/>
        <end position="498"/>
    </location>
</feature>
<keyword evidence="9" id="KW-0769">Symport</keyword>
<feature type="transmembrane region" description="Helical" evidence="12">
    <location>
        <begin position="104"/>
        <end position="121"/>
    </location>
</feature>
<dbReference type="CDD" id="cd17332">
    <property type="entry name" value="MFS_MelB_like"/>
    <property type="match status" value="1"/>
</dbReference>
<evidence type="ECO:0000256" key="2">
    <source>
        <dbReference type="ARBA" id="ARBA00007724"/>
    </source>
</evidence>
<dbReference type="InterPro" id="IPR001927">
    <property type="entry name" value="Na/Gal_symport"/>
</dbReference>
<dbReference type="GO" id="GO:0005886">
    <property type="term" value="C:plasma membrane"/>
    <property type="evidence" value="ECO:0007669"/>
    <property type="project" value="UniProtKB-SubCell"/>
</dbReference>
<feature type="transmembrane region" description="Helical" evidence="12">
    <location>
        <begin position="142"/>
        <end position="164"/>
    </location>
</feature>
<dbReference type="SUPFAM" id="SSF103473">
    <property type="entry name" value="MFS general substrate transporter"/>
    <property type="match status" value="1"/>
</dbReference>
<proteinExistence type="inferred from homology"/>
<dbReference type="PROSITE" id="PS51093">
    <property type="entry name" value="PTS_EIIA_TYPE_1"/>
    <property type="match status" value="1"/>
</dbReference>
<feature type="transmembrane region" description="Helical" evidence="12">
    <location>
        <begin position="367"/>
        <end position="384"/>
    </location>
</feature>
<gene>
    <name evidence="14" type="ORF">FD15_GL000605</name>
</gene>
<dbReference type="AlphaFoldDB" id="A0A0R2E3U5"/>
<dbReference type="PANTHER" id="PTHR11328:SF36">
    <property type="entry name" value="MELIBIOSE PERMEASE"/>
    <property type="match status" value="1"/>
</dbReference>
<evidence type="ECO:0000256" key="1">
    <source>
        <dbReference type="ARBA" id="ARBA00004651"/>
    </source>
</evidence>
<dbReference type="InterPro" id="IPR001127">
    <property type="entry name" value="PTS_EIIA_1_perm"/>
</dbReference>
<protein>
    <submittedName>
        <fullName evidence="14">Raffinose permease (Sugar transport prot ein)</fullName>
    </submittedName>
</protein>
<keyword evidence="7" id="KW-0808">Transferase</keyword>
<comment type="caution">
    <text evidence="14">The sequence shown here is derived from an EMBL/GenBank/DDBJ whole genome shotgun (WGS) entry which is preliminary data.</text>
</comment>
<dbReference type="STRING" id="1423806.FD15_GL000605"/>
<evidence type="ECO:0000256" key="6">
    <source>
        <dbReference type="ARBA" id="ARBA00022597"/>
    </source>
</evidence>
<dbReference type="Gene3D" id="2.70.70.10">
    <property type="entry name" value="Glucose Permease (Domain IIA)"/>
    <property type="match status" value="1"/>
</dbReference>
<organism evidence="14 15">
    <name type="scientific">Liquorilactobacillus sucicola DSM 21376 = JCM 15457</name>
    <dbReference type="NCBI Taxonomy" id="1423806"/>
    <lineage>
        <taxon>Bacteria</taxon>
        <taxon>Bacillati</taxon>
        <taxon>Bacillota</taxon>
        <taxon>Bacilli</taxon>
        <taxon>Lactobacillales</taxon>
        <taxon>Lactobacillaceae</taxon>
        <taxon>Liquorilactobacillus</taxon>
    </lineage>
</organism>
<evidence type="ECO:0000256" key="3">
    <source>
        <dbReference type="ARBA" id="ARBA00022448"/>
    </source>
</evidence>
<feature type="transmembrane region" description="Helical" evidence="12">
    <location>
        <begin position="443"/>
        <end position="465"/>
    </location>
</feature>
<dbReference type="Proteomes" id="UP000050961">
    <property type="component" value="Unassembled WGS sequence"/>
</dbReference>
<keyword evidence="8 12" id="KW-0812">Transmembrane</keyword>
<dbReference type="SUPFAM" id="SSF51261">
    <property type="entry name" value="Duplicated hybrid motif"/>
    <property type="match status" value="1"/>
</dbReference>
<feature type="transmembrane region" description="Helical" evidence="12">
    <location>
        <begin position="217"/>
        <end position="238"/>
    </location>
</feature>